<comment type="caution">
    <text evidence="1">The sequence shown here is derived from an EMBL/GenBank/DDBJ whole genome shotgun (WGS) entry which is preliminary data.</text>
</comment>
<accession>A0A1R0X5Z5</accession>
<organism evidence="1 2">
    <name type="scientific">Paenibacillus odorifer</name>
    <dbReference type="NCBI Taxonomy" id="189426"/>
    <lineage>
        <taxon>Bacteria</taxon>
        <taxon>Bacillati</taxon>
        <taxon>Bacillota</taxon>
        <taxon>Bacilli</taxon>
        <taxon>Bacillales</taxon>
        <taxon>Paenibacillaceae</taxon>
        <taxon>Paenibacillus</taxon>
    </lineage>
</organism>
<protein>
    <submittedName>
        <fullName evidence="1">Uncharacterized protein</fullName>
    </submittedName>
</protein>
<gene>
    <name evidence="1" type="ORF">BJP51_22275</name>
</gene>
<dbReference type="Proteomes" id="UP000187465">
    <property type="component" value="Unassembled WGS sequence"/>
</dbReference>
<dbReference type="EMBL" id="MKQP01000029">
    <property type="protein sequence ID" value="OMD29639.1"/>
    <property type="molecule type" value="Genomic_DNA"/>
</dbReference>
<name>A0A1R0X5Z5_9BACL</name>
<sequence length="133" mass="15291">MKNKNIKVLLLIIAAVLLTLNLFQFNNNVSHNRLMDRLDLNLTSELYGLRLELERSSTPSILAVEQASKIAALSTYSTLGFDYGYTLETRIHDKYVQNEPFKEMDQIQELLLALLKDPANQELQQRLDLLLVK</sequence>
<evidence type="ECO:0000313" key="2">
    <source>
        <dbReference type="Proteomes" id="UP000187465"/>
    </source>
</evidence>
<dbReference type="RefSeq" id="WP_036680241.1">
    <property type="nucleotide sequence ID" value="NZ_MKQP01000029.1"/>
</dbReference>
<dbReference type="AlphaFoldDB" id="A0A1R0X5Z5"/>
<evidence type="ECO:0000313" key="1">
    <source>
        <dbReference type="EMBL" id="OMD29639.1"/>
    </source>
</evidence>
<proteinExistence type="predicted"/>
<reference evidence="1 2" key="1">
    <citation type="submission" date="2016-10" db="EMBL/GenBank/DDBJ databases">
        <title>Paenibacillus species isolates.</title>
        <authorList>
            <person name="Beno S.M."/>
        </authorList>
    </citation>
    <scope>NUCLEOTIDE SEQUENCE [LARGE SCALE GENOMIC DNA]</scope>
    <source>
        <strain evidence="1 2">FSL H7-0604</strain>
    </source>
</reference>